<dbReference type="CDD" id="cd14105">
    <property type="entry name" value="STKc_DAPK"/>
    <property type="match status" value="1"/>
</dbReference>
<dbReference type="Gene3D" id="3.30.200.20">
    <property type="entry name" value="Phosphorylase Kinase, domain 1"/>
    <property type="match status" value="1"/>
</dbReference>
<dbReference type="PANTHER" id="PTHR24342:SF18">
    <property type="entry name" value="DEATH-ASSOCIATED PROTEIN KINASE 3"/>
    <property type="match status" value="1"/>
</dbReference>
<evidence type="ECO:0000256" key="5">
    <source>
        <dbReference type="ARBA" id="ARBA00022679"/>
    </source>
</evidence>
<organism evidence="17 18">
    <name type="scientific">Triplophysa tibetana</name>
    <dbReference type="NCBI Taxonomy" id="1572043"/>
    <lineage>
        <taxon>Eukaryota</taxon>
        <taxon>Metazoa</taxon>
        <taxon>Chordata</taxon>
        <taxon>Craniata</taxon>
        <taxon>Vertebrata</taxon>
        <taxon>Euteleostomi</taxon>
        <taxon>Actinopterygii</taxon>
        <taxon>Neopterygii</taxon>
        <taxon>Teleostei</taxon>
        <taxon>Ostariophysi</taxon>
        <taxon>Cypriniformes</taxon>
        <taxon>Nemacheilidae</taxon>
        <taxon>Triplophysa</taxon>
    </lineage>
</organism>
<keyword evidence="6" id="KW-0053">Apoptosis</keyword>
<comment type="catalytic activity">
    <reaction evidence="10">
        <text>L-threonyl-[protein] + ATP = O-phospho-L-threonyl-[protein] + ADP + H(+)</text>
        <dbReference type="Rhea" id="RHEA:46608"/>
        <dbReference type="Rhea" id="RHEA-COMP:11060"/>
        <dbReference type="Rhea" id="RHEA-COMP:11605"/>
        <dbReference type="ChEBI" id="CHEBI:15378"/>
        <dbReference type="ChEBI" id="CHEBI:30013"/>
        <dbReference type="ChEBI" id="CHEBI:30616"/>
        <dbReference type="ChEBI" id="CHEBI:61977"/>
        <dbReference type="ChEBI" id="CHEBI:456216"/>
        <dbReference type="EC" id="2.7.11.1"/>
    </reaction>
</comment>
<dbReference type="GO" id="GO:0006915">
    <property type="term" value="P:apoptotic process"/>
    <property type="evidence" value="ECO:0007669"/>
    <property type="project" value="UniProtKB-KW"/>
</dbReference>
<dbReference type="InterPro" id="IPR017441">
    <property type="entry name" value="Protein_kinase_ATP_BS"/>
</dbReference>
<feature type="binding site" evidence="13">
    <location>
        <position position="46"/>
    </location>
    <ligand>
        <name>ATP</name>
        <dbReference type="ChEBI" id="CHEBI:30616"/>
    </ligand>
</feature>
<dbReference type="PANTHER" id="PTHR24342">
    <property type="entry name" value="SERINE/THREONINE-PROTEIN KINASE 17"/>
    <property type="match status" value="1"/>
</dbReference>
<evidence type="ECO:0000259" key="16">
    <source>
        <dbReference type="PROSITE" id="PS50011"/>
    </source>
</evidence>
<keyword evidence="7 13" id="KW-0547">Nucleotide-binding</keyword>
<dbReference type="EC" id="2.7.11.1" evidence="2"/>
<dbReference type="InterPro" id="IPR011009">
    <property type="entry name" value="Kinase-like_dom_sf"/>
</dbReference>
<evidence type="ECO:0000256" key="12">
    <source>
        <dbReference type="ARBA" id="ARBA00060827"/>
    </source>
</evidence>
<evidence type="ECO:0000256" key="10">
    <source>
        <dbReference type="ARBA" id="ARBA00047899"/>
    </source>
</evidence>
<dbReference type="Proteomes" id="UP000324632">
    <property type="component" value="Chromosome 7"/>
</dbReference>
<evidence type="ECO:0000256" key="7">
    <source>
        <dbReference type="ARBA" id="ARBA00022741"/>
    </source>
</evidence>
<dbReference type="Gene3D" id="1.10.510.10">
    <property type="entry name" value="Transferase(Phosphotransferase) domain 1"/>
    <property type="match status" value="1"/>
</dbReference>
<feature type="coiled-coil region" evidence="15">
    <location>
        <begin position="377"/>
        <end position="425"/>
    </location>
</feature>
<evidence type="ECO:0000256" key="11">
    <source>
        <dbReference type="ARBA" id="ARBA00048679"/>
    </source>
</evidence>
<dbReference type="SUPFAM" id="SSF56112">
    <property type="entry name" value="Protein kinase-like (PK-like)"/>
    <property type="match status" value="1"/>
</dbReference>
<evidence type="ECO:0000256" key="8">
    <source>
        <dbReference type="ARBA" id="ARBA00022777"/>
    </source>
</evidence>
<keyword evidence="3 14" id="KW-0723">Serine/threonine-protein kinase</keyword>
<dbReference type="InterPro" id="IPR000719">
    <property type="entry name" value="Prot_kinase_dom"/>
</dbReference>
<evidence type="ECO:0000256" key="2">
    <source>
        <dbReference type="ARBA" id="ARBA00012513"/>
    </source>
</evidence>
<dbReference type="GO" id="GO:0005634">
    <property type="term" value="C:nucleus"/>
    <property type="evidence" value="ECO:0007669"/>
    <property type="project" value="TreeGrafter"/>
</dbReference>
<evidence type="ECO:0000256" key="9">
    <source>
        <dbReference type="ARBA" id="ARBA00022840"/>
    </source>
</evidence>
<reference evidence="17 18" key="1">
    <citation type="journal article" date="2019" name="Mol. Ecol. Resour.">
        <title>Chromosome-level genome assembly of Triplophysa tibetana, a fish adapted to the harsh high-altitude environment of the Tibetan Plateau.</title>
        <authorList>
            <person name="Yang X."/>
            <person name="Liu H."/>
            <person name="Ma Z."/>
            <person name="Zou Y."/>
            <person name="Zou M."/>
            <person name="Mao Y."/>
            <person name="Li X."/>
            <person name="Wang H."/>
            <person name="Chen T."/>
            <person name="Wang W."/>
            <person name="Yang R."/>
        </authorList>
    </citation>
    <scope>NUCLEOTIDE SEQUENCE [LARGE SCALE GENOMIC DNA]</scope>
    <source>
        <strain evidence="17">TTIB1903HZAU</strain>
        <tissue evidence="17">Muscle</tissue>
    </source>
</reference>
<dbReference type="GO" id="GO:0005737">
    <property type="term" value="C:cytoplasm"/>
    <property type="evidence" value="ECO:0007669"/>
    <property type="project" value="TreeGrafter"/>
</dbReference>
<evidence type="ECO:0000256" key="4">
    <source>
        <dbReference type="ARBA" id="ARBA00022553"/>
    </source>
</evidence>
<keyword evidence="5" id="KW-0808">Transferase</keyword>
<dbReference type="InterPro" id="IPR042870">
    <property type="entry name" value="DAPK3_STKc"/>
</dbReference>
<dbReference type="GO" id="GO:0004674">
    <property type="term" value="F:protein serine/threonine kinase activity"/>
    <property type="evidence" value="ECO:0007669"/>
    <property type="project" value="UniProtKB-KW"/>
</dbReference>
<comment type="similarity">
    <text evidence="12">Belongs to the protein kinase superfamily. CAMK Ser/Thr protein kinase family. DAP kinase subfamily.</text>
</comment>
<evidence type="ECO:0000256" key="15">
    <source>
        <dbReference type="SAM" id="Coils"/>
    </source>
</evidence>
<feature type="domain" description="Protein kinase" evidence="16">
    <location>
        <begin position="13"/>
        <end position="275"/>
    </location>
</feature>
<evidence type="ECO:0000256" key="6">
    <source>
        <dbReference type="ARBA" id="ARBA00022703"/>
    </source>
</evidence>
<dbReference type="SMART" id="SM00220">
    <property type="entry name" value="S_TKc"/>
    <property type="match status" value="1"/>
</dbReference>
<dbReference type="GO" id="GO:0035556">
    <property type="term" value="P:intracellular signal transduction"/>
    <property type="evidence" value="ECO:0007669"/>
    <property type="project" value="TreeGrafter"/>
</dbReference>
<accession>A0A5A9PC76</accession>
<keyword evidence="9 13" id="KW-0067">ATP-binding</keyword>
<evidence type="ECO:0000256" key="3">
    <source>
        <dbReference type="ARBA" id="ARBA00022527"/>
    </source>
</evidence>
<comment type="cofactor">
    <cofactor evidence="1">
        <name>Mg(2+)</name>
        <dbReference type="ChEBI" id="CHEBI:18420"/>
    </cofactor>
</comment>
<dbReference type="Pfam" id="PF00069">
    <property type="entry name" value="Pkinase"/>
    <property type="match status" value="1"/>
</dbReference>
<dbReference type="FunFam" id="1.10.510.10:FF:000250">
    <property type="entry name" value="Death-associated protein kinase 3"/>
    <property type="match status" value="1"/>
</dbReference>
<dbReference type="PROSITE" id="PS00107">
    <property type="entry name" value="PROTEIN_KINASE_ATP"/>
    <property type="match status" value="1"/>
</dbReference>
<dbReference type="AlphaFoldDB" id="A0A5A9PC76"/>
<keyword evidence="8 17" id="KW-0418">Kinase</keyword>
<dbReference type="InterPro" id="IPR008271">
    <property type="entry name" value="Ser/Thr_kinase_AS"/>
</dbReference>
<dbReference type="PROSITE" id="PS00108">
    <property type="entry name" value="PROTEIN_KINASE_ST"/>
    <property type="match status" value="1"/>
</dbReference>
<evidence type="ECO:0000313" key="18">
    <source>
        <dbReference type="Proteomes" id="UP000324632"/>
    </source>
</evidence>
<comment type="caution">
    <text evidence="17">The sequence shown here is derived from an EMBL/GenBank/DDBJ whole genome shotgun (WGS) entry which is preliminary data.</text>
</comment>
<dbReference type="GO" id="GO:0005524">
    <property type="term" value="F:ATP binding"/>
    <property type="evidence" value="ECO:0007669"/>
    <property type="project" value="UniProtKB-UniRule"/>
</dbReference>
<dbReference type="FunFam" id="3.30.200.20:FF:000110">
    <property type="entry name" value="Death-associated kinase 3, isoform CRA_a"/>
    <property type="match status" value="1"/>
</dbReference>
<keyword evidence="18" id="KW-1185">Reference proteome</keyword>
<evidence type="ECO:0000256" key="14">
    <source>
        <dbReference type="RuleBase" id="RU000304"/>
    </source>
</evidence>
<evidence type="ECO:0000256" key="13">
    <source>
        <dbReference type="PROSITE-ProRule" id="PRU10141"/>
    </source>
</evidence>
<keyword evidence="15" id="KW-0175">Coiled coil</keyword>
<dbReference type="GO" id="GO:0043065">
    <property type="term" value="P:positive regulation of apoptotic process"/>
    <property type="evidence" value="ECO:0007669"/>
    <property type="project" value="TreeGrafter"/>
</dbReference>
<name>A0A5A9PC76_9TELE</name>
<dbReference type="EMBL" id="SOYY01000007">
    <property type="protein sequence ID" value="KAA0719412.1"/>
    <property type="molecule type" value="Genomic_DNA"/>
</dbReference>
<dbReference type="PROSITE" id="PS50011">
    <property type="entry name" value="PROTEIN_KINASE_DOM"/>
    <property type="match status" value="1"/>
</dbReference>
<sequence length="452" mass="52338">MAGFRQEDVELFYVMGEELGSGQFAIVRKCKEKSSGTEYAAKFIKKRRLSSSRRGVSREEIEREVNILREIQHSNIITLHDIFENKTDVILILELVSGGELFDFLAEKESLTEEEATQFLKQILDGVHYLHSKRIAHFDLKPENIMLLDKNVPNPRIKLIDFGIAHQIKDGNEFKNIFGTPEFVAPEIVNYEPLGLEADMWSIGVITYILLSGASPFLGETKQETLTNISAVNYDFDEEYFSNTSELAKDFIRRLLVKDPKKRMTITDSLQHPWIKVIKRRNVRPESENKPERRRLKTTRLKEYTIKSHSSMPPNNTYINFERFSMVMEEIAVAEDGLRELEKNQRSCREDVAALLSIYEEKESWYKEENESIATDLTHIKQELQKAQTLRRQSQEDARAAMLSANALKRKFSRLENRFEVLAEQMGSEVRWVEELVRSISAENDARSTGMA</sequence>
<proteinExistence type="inferred from homology"/>
<evidence type="ECO:0000256" key="1">
    <source>
        <dbReference type="ARBA" id="ARBA00001946"/>
    </source>
</evidence>
<gene>
    <name evidence="17" type="ORF">E1301_Tti015919</name>
</gene>
<protein>
    <recommendedName>
        <fullName evidence="2">non-specific serine/threonine protein kinase</fullName>
        <ecNumber evidence="2">2.7.11.1</ecNumber>
    </recommendedName>
</protein>
<evidence type="ECO:0000313" key="17">
    <source>
        <dbReference type="EMBL" id="KAA0719412.1"/>
    </source>
</evidence>
<comment type="catalytic activity">
    <reaction evidence="11">
        <text>L-seryl-[protein] + ATP = O-phospho-L-seryl-[protein] + ADP + H(+)</text>
        <dbReference type="Rhea" id="RHEA:17989"/>
        <dbReference type="Rhea" id="RHEA-COMP:9863"/>
        <dbReference type="Rhea" id="RHEA-COMP:11604"/>
        <dbReference type="ChEBI" id="CHEBI:15378"/>
        <dbReference type="ChEBI" id="CHEBI:29999"/>
        <dbReference type="ChEBI" id="CHEBI:30616"/>
        <dbReference type="ChEBI" id="CHEBI:83421"/>
        <dbReference type="ChEBI" id="CHEBI:456216"/>
        <dbReference type="EC" id="2.7.11.1"/>
    </reaction>
</comment>
<keyword evidence="4" id="KW-0597">Phosphoprotein</keyword>